<dbReference type="Gene3D" id="3.40.50.2000">
    <property type="entry name" value="Glycogen Phosphorylase B"/>
    <property type="match status" value="2"/>
</dbReference>
<reference evidence="3 4" key="1">
    <citation type="journal article" date="2015" name="Genome Announc.">
        <title>Expanding the biotechnology potential of lactobacilli through comparative genomics of 213 strains and associated genera.</title>
        <authorList>
            <person name="Sun Z."/>
            <person name="Harris H.M."/>
            <person name="McCann A."/>
            <person name="Guo C."/>
            <person name="Argimon S."/>
            <person name="Zhang W."/>
            <person name="Yang X."/>
            <person name="Jeffery I.B."/>
            <person name="Cooney J.C."/>
            <person name="Kagawa T.F."/>
            <person name="Liu W."/>
            <person name="Song Y."/>
            <person name="Salvetti E."/>
            <person name="Wrobel A."/>
            <person name="Rasinkangas P."/>
            <person name="Parkhill J."/>
            <person name="Rea M.C."/>
            <person name="O'Sullivan O."/>
            <person name="Ritari J."/>
            <person name="Douillard F.P."/>
            <person name="Paul Ross R."/>
            <person name="Yang R."/>
            <person name="Briner A.E."/>
            <person name="Felis G.E."/>
            <person name="de Vos W.M."/>
            <person name="Barrangou R."/>
            <person name="Klaenhammer T.R."/>
            <person name="Caufield P.W."/>
            <person name="Cui Y."/>
            <person name="Zhang H."/>
            <person name="O'Toole P.W."/>
        </authorList>
    </citation>
    <scope>NUCLEOTIDE SEQUENCE [LARGE SCALE GENOMIC DNA]</scope>
    <source>
        <strain evidence="3 4">DSM 20314</strain>
    </source>
</reference>
<dbReference type="SUPFAM" id="SSF53756">
    <property type="entry name" value="UDP-Glycosyltransferase/glycogen phosphorylase"/>
    <property type="match status" value="1"/>
</dbReference>
<keyword evidence="3" id="KW-0808">Transferase</keyword>
<evidence type="ECO:0000313" key="4">
    <source>
        <dbReference type="Proteomes" id="UP000051020"/>
    </source>
</evidence>
<feature type="domain" description="Glycosyl transferase family 1" evidence="1">
    <location>
        <begin position="171"/>
        <end position="306"/>
    </location>
</feature>
<dbReference type="PANTHER" id="PTHR45947">
    <property type="entry name" value="SULFOQUINOVOSYL TRANSFERASE SQD2"/>
    <property type="match status" value="1"/>
</dbReference>
<comment type="caution">
    <text evidence="3">The sequence shown here is derived from an EMBL/GenBank/DDBJ whole genome shotgun (WGS) entry which is preliminary data.</text>
</comment>
<proteinExistence type="predicted"/>
<dbReference type="AlphaFoldDB" id="A0A837RD69"/>
<organism evidence="3 4">
    <name type="scientific">Lactiplantibacillus pentosus DSM 20314</name>
    <dbReference type="NCBI Taxonomy" id="1423791"/>
    <lineage>
        <taxon>Bacteria</taxon>
        <taxon>Bacillati</taxon>
        <taxon>Bacillota</taxon>
        <taxon>Bacilli</taxon>
        <taxon>Lactobacillales</taxon>
        <taxon>Lactobacillaceae</taxon>
        <taxon>Lactiplantibacillus</taxon>
    </lineage>
</organism>
<dbReference type="InterPro" id="IPR050194">
    <property type="entry name" value="Glycosyltransferase_grp1"/>
</dbReference>
<dbReference type="Pfam" id="PF13439">
    <property type="entry name" value="Glyco_transf_4"/>
    <property type="match status" value="1"/>
</dbReference>
<accession>A0A837RD69</accession>
<dbReference type="InterPro" id="IPR028098">
    <property type="entry name" value="Glyco_trans_4-like_N"/>
</dbReference>
<evidence type="ECO:0000313" key="3">
    <source>
        <dbReference type="EMBL" id="KRK26721.1"/>
    </source>
</evidence>
<dbReference type="InterPro" id="IPR001296">
    <property type="entry name" value="Glyco_trans_1"/>
</dbReference>
<dbReference type="Proteomes" id="UP000051020">
    <property type="component" value="Unassembled WGS sequence"/>
</dbReference>
<gene>
    <name evidence="3" type="ORF">FD24_GL001531</name>
</gene>
<dbReference type="GO" id="GO:0016757">
    <property type="term" value="F:glycosyltransferase activity"/>
    <property type="evidence" value="ECO:0007669"/>
    <property type="project" value="InterPro"/>
</dbReference>
<sequence>MTKVVHVLFSSKLGGAEQVAINISENLKTAYDFTYFSPAGSIQACLTDAEIDYRTFNPKRIFEFVRTMKAIDPDIIHAHDFKASFLVNLLFHHIPIVTHIHQAPRWQTGRNWKSIAFKYVGRKSARVLYVSDYAKESYRYQHQLSNVTIVPNGIDMARIVKMAGPKLAQTFDLLFVGRLAEVKDPEKFVEIAQQLLVTNPELTIGIIGDGVLKERISHLIQATPQIKLLGFQSNPYQYMAAAKVVLSTSKSDGFGLTMVEASLLGAIPIAPPVGGISQTAVKVNGFIYMQEDALIEFLTRLFSDAEFYCENKLRLANADLHYYDKSRFVDQIQRVYQEVLSDDRSR</sequence>
<evidence type="ECO:0000259" key="2">
    <source>
        <dbReference type="Pfam" id="PF13439"/>
    </source>
</evidence>
<dbReference type="Pfam" id="PF00534">
    <property type="entry name" value="Glycos_transf_1"/>
    <property type="match status" value="1"/>
</dbReference>
<dbReference type="PANTHER" id="PTHR45947:SF3">
    <property type="entry name" value="SULFOQUINOVOSYL TRANSFERASE SQD2"/>
    <property type="match status" value="1"/>
</dbReference>
<dbReference type="EMBL" id="AZCU01000002">
    <property type="protein sequence ID" value="KRK26721.1"/>
    <property type="molecule type" value="Genomic_DNA"/>
</dbReference>
<dbReference type="GeneID" id="49394278"/>
<dbReference type="CDD" id="cd03811">
    <property type="entry name" value="GT4_GT28_WabH-like"/>
    <property type="match status" value="1"/>
</dbReference>
<dbReference type="RefSeq" id="WP_050338458.1">
    <property type="nucleotide sequence ID" value="NZ_AZCU01000002.1"/>
</dbReference>
<protein>
    <submittedName>
        <fullName evidence="3">Glycosyltransferase</fullName>
    </submittedName>
</protein>
<name>A0A837RD69_LACPE</name>
<feature type="domain" description="Glycosyltransferase subfamily 4-like N-terminal" evidence="2">
    <location>
        <begin position="14"/>
        <end position="158"/>
    </location>
</feature>
<evidence type="ECO:0000259" key="1">
    <source>
        <dbReference type="Pfam" id="PF00534"/>
    </source>
</evidence>